<accession>A0A401INR8</accession>
<dbReference type="PANTHER" id="PTHR40275">
    <property type="entry name" value="SSL7038 PROTEIN"/>
    <property type="match status" value="1"/>
</dbReference>
<dbReference type="OrthoDB" id="9796786at2"/>
<name>A0A401INR8_APHSA</name>
<dbReference type="PANTHER" id="PTHR40275:SF1">
    <property type="entry name" value="SSL7038 PROTEIN"/>
    <property type="match status" value="1"/>
</dbReference>
<dbReference type="Proteomes" id="UP000287247">
    <property type="component" value="Unassembled WGS sequence"/>
</dbReference>
<sequence length="109" mass="12414">MRKYRTFDQVEEEYYREHPEEIDSFLTVIFEEYAKNNDTGALLSALRMISRVKGITATAEAAEISRKGLQKALSEQGNPLFENVSTILHAMGYQLVPQALAMDVKTKRT</sequence>
<dbReference type="NCBIfam" id="TIGR02684">
    <property type="entry name" value="dnstrm_HI1420"/>
    <property type="match status" value="1"/>
</dbReference>
<dbReference type="EMBL" id="BDQK01000017">
    <property type="protein sequence ID" value="GBF82920.1"/>
    <property type="molecule type" value="Genomic_DNA"/>
</dbReference>
<reference evidence="2" key="1">
    <citation type="submission" date="2017-05" db="EMBL/GenBank/DDBJ databases">
        <title>Physiological properties and genetic analysis related to exopolysaccharide production of fresh-water unicellular cyanobacterium Aphanothece sacrum, Suizenji Nori, that has been cultured as a food source in Japan.</title>
        <authorList>
            <person name="Kanesaki Y."/>
            <person name="Yoshikawa S."/>
            <person name="Ohki K."/>
        </authorList>
    </citation>
    <scope>NUCLEOTIDE SEQUENCE [LARGE SCALE GENOMIC DNA]</scope>
    <source>
        <strain evidence="2">FPU1</strain>
    </source>
</reference>
<dbReference type="RefSeq" id="WP_124978091.1">
    <property type="nucleotide sequence ID" value="NZ_BDQK01000017.1"/>
</dbReference>
<gene>
    <name evidence="1" type="ORF">AsFPU1_4354</name>
</gene>
<keyword evidence="2" id="KW-1185">Reference proteome</keyword>
<evidence type="ECO:0000313" key="2">
    <source>
        <dbReference type="Proteomes" id="UP000287247"/>
    </source>
</evidence>
<protein>
    <submittedName>
        <fullName evidence="1">Addiction module antitoxin</fullName>
    </submittedName>
</protein>
<dbReference type="Pfam" id="PF21716">
    <property type="entry name" value="dnstrm_HI1420"/>
    <property type="match status" value="1"/>
</dbReference>
<dbReference type="AlphaFoldDB" id="A0A401INR8"/>
<proteinExistence type="predicted"/>
<comment type="caution">
    <text evidence="1">The sequence shown here is derived from an EMBL/GenBank/DDBJ whole genome shotgun (WGS) entry which is preliminary data.</text>
</comment>
<organism evidence="1 2">
    <name type="scientific">Aphanothece sacrum FPU1</name>
    <dbReference type="NCBI Taxonomy" id="1920663"/>
    <lineage>
        <taxon>Bacteria</taxon>
        <taxon>Bacillati</taxon>
        <taxon>Cyanobacteriota</taxon>
        <taxon>Cyanophyceae</taxon>
        <taxon>Oscillatoriophycideae</taxon>
        <taxon>Chroococcales</taxon>
        <taxon>Aphanothecaceae</taxon>
        <taxon>Aphanothece</taxon>
    </lineage>
</organism>
<evidence type="ECO:0000313" key="1">
    <source>
        <dbReference type="EMBL" id="GBF82920.1"/>
    </source>
</evidence>
<dbReference type="InterPro" id="IPR014057">
    <property type="entry name" value="HI1420"/>
</dbReference>